<dbReference type="STRING" id="42155.A0A0R3QEV9"/>
<dbReference type="WBParaSite" id="BTMF_0000490201-mRNA-1">
    <property type="protein sequence ID" value="BTMF_0000490201-mRNA-1"/>
    <property type="gene ID" value="BTMF_0000490201"/>
</dbReference>
<protein>
    <submittedName>
        <fullName evidence="1">CC171 protein</fullName>
    </submittedName>
</protein>
<evidence type="ECO:0000313" key="1">
    <source>
        <dbReference type="WBParaSite" id="BTMF_0000490201-mRNA-1"/>
    </source>
</evidence>
<reference evidence="1" key="1">
    <citation type="submission" date="2017-02" db="UniProtKB">
        <authorList>
            <consortium name="WormBaseParasite"/>
        </authorList>
    </citation>
    <scope>IDENTIFICATION</scope>
</reference>
<dbReference type="AlphaFoldDB" id="A0A0R3QEV9"/>
<accession>A0A0R3QEV9</accession>
<name>A0A0R3QEV9_9BILA</name>
<proteinExistence type="predicted"/>
<sequence length="83" mass="9618">LELSLGEHQQWLQNANQRIVQLEECKIANDAMNKELHNEVDKLSKMVVLDLKAALEAVKEEAQQVKIEVNYFNLKLIKISFLQ</sequence>
<organism evidence="1">
    <name type="scientific">Brugia timori</name>
    <dbReference type="NCBI Taxonomy" id="42155"/>
    <lineage>
        <taxon>Eukaryota</taxon>
        <taxon>Metazoa</taxon>
        <taxon>Ecdysozoa</taxon>
        <taxon>Nematoda</taxon>
        <taxon>Chromadorea</taxon>
        <taxon>Rhabditida</taxon>
        <taxon>Spirurina</taxon>
        <taxon>Spiruromorpha</taxon>
        <taxon>Filarioidea</taxon>
        <taxon>Onchocercidae</taxon>
        <taxon>Brugia</taxon>
    </lineage>
</organism>